<dbReference type="EMBL" id="CP104778">
    <property type="protein sequence ID" value="WPC21627.1"/>
    <property type="molecule type" value="Genomic_DNA"/>
</dbReference>
<dbReference type="Proteomes" id="UP001302696">
    <property type="component" value="Chromosome"/>
</dbReference>
<dbReference type="Gene3D" id="3.40.630.30">
    <property type="match status" value="1"/>
</dbReference>
<dbReference type="CDD" id="cd04301">
    <property type="entry name" value="NAT_SF"/>
    <property type="match status" value="1"/>
</dbReference>
<dbReference type="InterPro" id="IPR050832">
    <property type="entry name" value="Bact_Acetyltransf"/>
</dbReference>
<evidence type="ECO:0000256" key="1">
    <source>
        <dbReference type="ARBA" id="ARBA00022679"/>
    </source>
</evidence>
<evidence type="ECO:0000259" key="3">
    <source>
        <dbReference type="PROSITE" id="PS51186"/>
    </source>
</evidence>
<dbReference type="InterPro" id="IPR000182">
    <property type="entry name" value="GNAT_dom"/>
</dbReference>
<protein>
    <submittedName>
        <fullName evidence="4">GNAT family N-acetyltransferase</fullName>
    </submittedName>
</protein>
<accession>A0ABZ0Q547</accession>
<dbReference type="SUPFAM" id="SSF55729">
    <property type="entry name" value="Acyl-CoA N-acyltransferases (Nat)"/>
    <property type="match status" value="1"/>
</dbReference>
<dbReference type="InterPro" id="IPR016181">
    <property type="entry name" value="Acyl_CoA_acyltransferase"/>
</dbReference>
<keyword evidence="5" id="KW-1185">Reference proteome</keyword>
<dbReference type="PANTHER" id="PTHR43877">
    <property type="entry name" value="AMINOALKYLPHOSPHONATE N-ACETYLTRANSFERASE-RELATED-RELATED"/>
    <property type="match status" value="1"/>
</dbReference>
<keyword evidence="1" id="KW-0808">Transferase</keyword>
<dbReference type="Pfam" id="PF00583">
    <property type="entry name" value="Acetyltransf_1"/>
    <property type="match status" value="1"/>
</dbReference>
<gene>
    <name evidence="4" type="ORF">N6G96_10260</name>
</gene>
<organism evidence="4 5">
    <name type="scientific">Pediococcus inopinatus</name>
    <dbReference type="NCBI Taxonomy" id="114090"/>
    <lineage>
        <taxon>Bacteria</taxon>
        <taxon>Bacillati</taxon>
        <taxon>Bacillota</taxon>
        <taxon>Bacilli</taxon>
        <taxon>Lactobacillales</taxon>
        <taxon>Lactobacillaceae</taxon>
        <taxon>Pediococcus</taxon>
    </lineage>
</organism>
<reference evidence="5" key="1">
    <citation type="submission" date="2024-06" db="EMBL/GenBank/DDBJ databases">
        <authorList>
            <person name="Chang H.C."/>
            <person name="Mun S.Y."/>
        </authorList>
    </citation>
    <scope>NUCLEOTIDE SEQUENCE [LARGE SCALE GENOMIC DNA]</scope>
    <source>
        <strain evidence="5">KT1</strain>
    </source>
</reference>
<evidence type="ECO:0000256" key="2">
    <source>
        <dbReference type="ARBA" id="ARBA00023315"/>
    </source>
</evidence>
<proteinExistence type="predicted"/>
<dbReference type="PROSITE" id="PS51186">
    <property type="entry name" value="GNAT"/>
    <property type="match status" value="1"/>
</dbReference>
<sequence>MTEKGKLKRIGVKDWQQLQQISIETYTDTFGPYNPPEIMDDFLTTAYESKKLQRELANPDSRFYFIELNDEVAGYLKLNVNDAQSEKMGPDSLEVERIYIRPAFKHQGLGTYLIQVAEKLAAENHKAKIWLGVWEHNEPAKQFYEKLGFKRIGQHSFFMGDDEQTDFLMQKVL</sequence>
<feature type="domain" description="N-acetyltransferase" evidence="3">
    <location>
        <begin position="5"/>
        <end position="173"/>
    </location>
</feature>
<dbReference type="RefSeq" id="WP_063698597.1">
    <property type="nucleotide sequence ID" value="NZ_BBIM01000045.1"/>
</dbReference>
<evidence type="ECO:0000313" key="4">
    <source>
        <dbReference type="EMBL" id="WPC21627.1"/>
    </source>
</evidence>
<name>A0ABZ0Q547_9LACO</name>
<keyword evidence="2" id="KW-0012">Acyltransferase</keyword>
<evidence type="ECO:0000313" key="5">
    <source>
        <dbReference type="Proteomes" id="UP001302696"/>
    </source>
</evidence>